<accession>A0ABN9QDI5</accession>
<comment type="caution">
    <text evidence="2">The sequence shown here is derived from an EMBL/GenBank/DDBJ whole genome shotgun (WGS) entry which is preliminary data.</text>
</comment>
<feature type="region of interest" description="Disordered" evidence="1">
    <location>
        <begin position="236"/>
        <end position="264"/>
    </location>
</feature>
<dbReference type="Proteomes" id="UP001189429">
    <property type="component" value="Unassembled WGS sequence"/>
</dbReference>
<evidence type="ECO:0000256" key="1">
    <source>
        <dbReference type="SAM" id="MobiDB-lite"/>
    </source>
</evidence>
<reference evidence="2" key="1">
    <citation type="submission" date="2023-10" db="EMBL/GenBank/DDBJ databases">
        <authorList>
            <person name="Chen Y."/>
            <person name="Shah S."/>
            <person name="Dougan E. K."/>
            <person name="Thang M."/>
            <person name="Chan C."/>
        </authorList>
    </citation>
    <scope>NUCLEOTIDE SEQUENCE [LARGE SCALE GENOMIC DNA]</scope>
</reference>
<name>A0ABN9QDI5_9DINO</name>
<feature type="compositionally biased region" description="Basic and acidic residues" evidence="1">
    <location>
        <begin position="240"/>
        <end position="252"/>
    </location>
</feature>
<proteinExistence type="predicted"/>
<sequence>MGPIIAGGGWDYESIDMKIGVCTDHLAKKYNGLLSDLVDIDPRGAYFRQSDLQKAMMVSVLKDEHREVFKAMCAFRKWDDLNVGTVKISYMIRVMASHLRLKFDQYTSLKNKTDARAHPAPLVAIYEKIKPDSPAPTAKKNILNPFIYYRDSDLDGEDDDEDESTIVIDKCFNYTEMKTYVLLSDGSRAPAVKYSAGEDGMVLAHFEVKYSAEPWATELPNSSLAEDGLSILKPEAADSTLKEPAEKKHTGDGESETSEIFNGSDIMNTLPPKARITNLEPGRKSYTLPKADDGDAAISVLLERKAFYIKPVSEAQFEKTRNDDRFTELLKDRQLNSASGIQVGFYDDPALSFDAVVAMAAPTDEA</sequence>
<organism evidence="2 3">
    <name type="scientific">Prorocentrum cordatum</name>
    <dbReference type="NCBI Taxonomy" id="2364126"/>
    <lineage>
        <taxon>Eukaryota</taxon>
        <taxon>Sar</taxon>
        <taxon>Alveolata</taxon>
        <taxon>Dinophyceae</taxon>
        <taxon>Prorocentrales</taxon>
        <taxon>Prorocentraceae</taxon>
        <taxon>Prorocentrum</taxon>
    </lineage>
</organism>
<protein>
    <submittedName>
        <fullName evidence="2">Uncharacterized protein</fullName>
    </submittedName>
</protein>
<keyword evidence="3" id="KW-1185">Reference proteome</keyword>
<evidence type="ECO:0000313" key="2">
    <source>
        <dbReference type="EMBL" id="CAK0803967.1"/>
    </source>
</evidence>
<gene>
    <name evidence="2" type="ORF">PCOR1329_LOCUS10920</name>
</gene>
<dbReference type="EMBL" id="CAUYUJ010003114">
    <property type="protein sequence ID" value="CAK0803967.1"/>
    <property type="molecule type" value="Genomic_DNA"/>
</dbReference>
<evidence type="ECO:0000313" key="3">
    <source>
        <dbReference type="Proteomes" id="UP001189429"/>
    </source>
</evidence>